<dbReference type="InterPro" id="IPR045170">
    <property type="entry name" value="MTOX"/>
</dbReference>
<dbReference type="Pfam" id="PF01266">
    <property type="entry name" value="DAO"/>
    <property type="match status" value="1"/>
</dbReference>
<dbReference type="PANTHER" id="PTHR10961">
    <property type="entry name" value="PEROXISOMAL SARCOSINE OXIDASE"/>
    <property type="match status" value="1"/>
</dbReference>
<evidence type="ECO:0000256" key="3">
    <source>
        <dbReference type="ARBA" id="ARBA00022827"/>
    </source>
</evidence>
<dbReference type="InterPro" id="IPR036188">
    <property type="entry name" value="FAD/NAD-bd_sf"/>
</dbReference>
<dbReference type="InterPro" id="IPR006076">
    <property type="entry name" value="FAD-dep_OxRdtase"/>
</dbReference>
<dbReference type="GO" id="GO:0008115">
    <property type="term" value="F:sarcosine oxidase activity"/>
    <property type="evidence" value="ECO:0007669"/>
    <property type="project" value="UniProtKB-EC"/>
</dbReference>
<dbReference type="SUPFAM" id="SSF54373">
    <property type="entry name" value="FAD-linked reductases, C-terminal domain"/>
    <property type="match status" value="1"/>
</dbReference>
<gene>
    <name evidence="6" type="ORF">FHX49_000908</name>
</gene>
<feature type="domain" description="FAD dependent oxidoreductase" evidence="5">
    <location>
        <begin position="9"/>
        <end position="346"/>
    </location>
</feature>
<evidence type="ECO:0000313" key="6">
    <source>
        <dbReference type="EMBL" id="MBB2975342.1"/>
    </source>
</evidence>
<organism evidence="6 7">
    <name type="scientific">Microbacterium endophyticum</name>
    <dbReference type="NCBI Taxonomy" id="1526412"/>
    <lineage>
        <taxon>Bacteria</taxon>
        <taxon>Bacillati</taxon>
        <taxon>Actinomycetota</taxon>
        <taxon>Actinomycetes</taxon>
        <taxon>Micrococcales</taxon>
        <taxon>Microbacteriaceae</taxon>
        <taxon>Microbacterium</taxon>
    </lineage>
</organism>
<evidence type="ECO:0000256" key="4">
    <source>
        <dbReference type="ARBA" id="ARBA00023002"/>
    </source>
</evidence>
<evidence type="ECO:0000259" key="5">
    <source>
        <dbReference type="Pfam" id="PF01266"/>
    </source>
</evidence>
<dbReference type="GO" id="GO:0050660">
    <property type="term" value="F:flavin adenine dinucleotide binding"/>
    <property type="evidence" value="ECO:0007669"/>
    <property type="project" value="InterPro"/>
</dbReference>
<dbReference type="NCBIfam" id="NF008425">
    <property type="entry name" value="PRK11259.1"/>
    <property type="match status" value="1"/>
</dbReference>
<comment type="cofactor">
    <cofactor evidence="1">
        <name>FAD</name>
        <dbReference type="ChEBI" id="CHEBI:57692"/>
    </cofactor>
</comment>
<dbReference type="SUPFAM" id="SSF51905">
    <property type="entry name" value="FAD/NAD(P)-binding domain"/>
    <property type="match status" value="1"/>
</dbReference>
<accession>A0A7W4V1Y1</accession>
<evidence type="ECO:0000256" key="2">
    <source>
        <dbReference type="ARBA" id="ARBA00022630"/>
    </source>
</evidence>
<dbReference type="Gene3D" id="3.50.50.60">
    <property type="entry name" value="FAD/NAD(P)-binding domain"/>
    <property type="match status" value="1"/>
</dbReference>
<dbReference type="Gene3D" id="3.30.9.10">
    <property type="entry name" value="D-Amino Acid Oxidase, subunit A, domain 2"/>
    <property type="match status" value="1"/>
</dbReference>
<dbReference type="RefSeq" id="WP_165139959.1">
    <property type="nucleotide sequence ID" value="NZ_CP049255.1"/>
</dbReference>
<keyword evidence="7" id="KW-1185">Reference proteome</keyword>
<comment type="caution">
    <text evidence="6">The sequence shown here is derived from an EMBL/GenBank/DDBJ whole genome shotgun (WGS) entry which is preliminary data.</text>
</comment>
<proteinExistence type="predicted"/>
<dbReference type="AlphaFoldDB" id="A0A7W4V1Y1"/>
<reference evidence="6 7" key="1">
    <citation type="submission" date="2020-08" db="EMBL/GenBank/DDBJ databases">
        <title>Sequencing the genomes of 1000 actinobacteria strains.</title>
        <authorList>
            <person name="Klenk H.-P."/>
        </authorList>
    </citation>
    <scope>NUCLEOTIDE SEQUENCE [LARGE SCALE GENOMIC DNA]</scope>
    <source>
        <strain evidence="6 7">DSM 27099</strain>
    </source>
</reference>
<evidence type="ECO:0000313" key="7">
    <source>
        <dbReference type="Proteomes" id="UP000529310"/>
    </source>
</evidence>
<protein>
    <submittedName>
        <fullName evidence="6">Sarcosine oxidase</fullName>
        <ecNumber evidence="6">1.5.3.1</ecNumber>
    </submittedName>
</protein>
<evidence type="ECO:0000256" key="1">
    <source>
        <dbReference type="ARBA" id="ARBA00001974"/>
    </source>
</evidence>
<dbReference type="Proteomes" id="UP000529310">
    <property type="component" value="Unassembled WGS sequence"/>
</dbReference>
<sequence length="366" mass="39123">MSSLVTTADVIIIGLGVHGSASAASLARRGKRVVAIEQFGERHTRGSSHGRTRMIRRAYPNPVWNDFVAQAYDAWGALERETGHTLFHRTGGLYAHRGESQLQSPRSEVVHDPARMAELMPALRVPAGYGAVYDPDAGVLEAEYALGALRSVARRHGAELRFDEPVIGWDSTAHGVEVRTATGIFRAPRIVVSVGSWAAQTFSQLAPLLEVWRILTLSVAPGQRAGMPPQLGAFSIDRPEGLMFGIPDAAGNGLKIGVDASDVWDPNVPVAPPRADEIAMMRDLMATRVPGIDTTPAEATACLYTMTEDKRFIIGPLADAPDVVVVSACSGHGFKFGGAVGNAVADIVEGTPREDLDFISTSRRGI</sequence>
<dbReference type="EMBL" id="JACHWQ010000002">
    <property type="protein sequence ID" value="MBB2975342.1"/>
    <property type="molecule type" value="Genomic_DNA"/>
</dbReference>
<name>A0A7W4V1Y1_9MICO</name>
<dbReference type="PANTHER" id="PTHR10961:SF7">
    <property type="entry name" value="FAD DEPENDENT OXIDOREDUCTASE DOMAIN-CONTAINING PROTEIN"/>
    <property type="match status" value="1"/>
</dbReference>
<keyword evidence="4 6" id="KW-0560">Oxidoreductase</keyword>
<dbReference type="EC" id="1.5.3.1" evidence="6"/>
<keyword evidence="3" id="KW-0274">FAD</keyword>
<keyword evidence="2" id="KW-0285">Flavoprotein</keyword>